<comment type="caution">
    <text evidence="8">The sequence shown here is derived from an EMBL/GenBank/DDBJ whole genome shotgun (WGS) entry which is preliminary data.</text>
</comment>
<feature type="transmembrane region" description="Helical" evidence="7">
    <location>
        <begin position="269"/>
        <end position="287"/>
    </location>
</feature>
<evidence type="ECO:0000256" key="2">
    <source>
        <dbReference type="ARBA" id="ARBA00007543"/>
    </source>
</evidence>
<proteinExistence type="inferred from homology"/>
<keyword evidence="5 7" id="KW-1133">Transmembrane helix</keyword>
<evidence type="ECO:0000256" key="7">
    <source>
        <dbReference type="SAM" id="Phobius"/>
    </source>
</evidence>
<feature type="transmembrane region" description="Helical" evidence="7">
    <location>
        <begin position="244"/>
        <end position="262"/>
    </location>
</feature>
<protein>
    <submittedName>
        <fullName evidence="8">Putative cytochrome bd menaquinol oxidase subunit II</fullName>
    </submittedName>
</protein>
<evidence type="ECO:0000256" key="1">
    <source>
        <dbReference type="ARBA" id="ARBA00004651"/>
    </source>
</evidence>
<keyword evidence="6 7" id="KW-0472">Membrane</keyword>
<keyword evidence="9" id="KW-1185">Reference proteome</keyword>
<evidence type="ECO:0000256" key="5">
    <source>
        <dbReference type="ARBA" id="ARBA00022989"/>
    </source>
</evidence>
<evidence type="ECO:0000313" key="9">
    <source>
        <dbReference type="Proteomes" id="UP000237968"/>
    </source>
</evidence>
<evidence type="ECO:0000256" key="3">
    <source>
        <dbReference type="ARBA" id="ARBA00022475"/>
    </source>
</evidence>
<dbReference type="AlphaFoldDB" id="A0A2S9YFL0"/>
<accession>A0A2S9YFL0</accession>
<dbReference type="OrthoDB" id="9776710at2"/>
<dbReference type="Pfam" id="PF02322">
    <property type="entry name" value="Cyt_bd_oxida_II"/>
    <property type="match status" value="1"/>
</dbReference>
<dbReference type="GO" id="GO:0016682">
    <property type="term" value="F:oxidoreductase activity, acting on diphenols and related substances as donors, oxygen as acceptor"/>
    <property type="evidence" value="ECO:0007669"/>
    <property type="project" value="TreeGrafter"/>
</dbReference>
<gene>
    <name evidence="8" type="primary">ythB</name>
    <name evidence="8" type="ORF">ENSA5_12540</name>
</gene>
<reference evidence="8 9" key="1">
    <citation type="submission" date="2018-03" db="EMBL/GenBank/DDBJ databases">
        <title>Draft Genome Sequences of the Obligatory Marine Myxobacteria Enhygromyxa salina SWB005.</title>
        <authorList>
            <person name="Poehlein A."/>
            <person name="Moghaddam J.A."/>
            <person name="Harms H."/>
            <person name="Alanjari M."/>
            <person name="Koenig G.M."/>
            <person name="Daniel R."/>
            <person name="Schaeberle T.F."/>
        </authorList>
    </citation>
    <scope>NUCLEOTIDE SEQUENCE [LARGE SCALE GENOMIC DNA]</scope>
    <source>
        <strain evidence="8 9">SWB005</strain>
    </source>
</reference>
<dbReference type="PANTHER" id="PTHR43141">
    <property type="entry name" value="CYTOCHROME BD2 SUBUNIT II"/>
    <property type="match status" value="1"/>
</dbReference>
<sequence>MTPMMVFALLGAAVVAYALTAGADFGGGVWDLLAGGPRRERQRELIAEAIAPIWEVNHIWMIFVVVILFTVFPTAFAVITTALHIPLLLVLVGIVLRGSAFVFRAYGMQPNEARARWGQVFAWASALTPVFLGMTLAALSSGAVHVAADERGLAQVSSGFFAGWTTGLAVAVGVFALILFALLAAVYLAREAEKLGELELCDDFRRRALICEVLALALALVVLWRARVESPALFSGLLHARWSIGAQVLTALVASGAIIALVRVELSRARILVMAQVALIVIGWGLAMDGHLLLPNLHVDQAGAEPAVLAALPWVLLGGTALFGPALWWLFRVFRKLD</sequence>
<dbReference type="EMBL" id="PVNK01000068">
    <property type="protein sequence ID" value="PRQ03885.1"/>
    <property type="molecule type" value="Genomic_DNA"/>
</dbReference>
<dbReference type="Proteomes" id="UP000237968">
    <property type="component" value="Unassembled WGS sequence"/>
</dbReference>
<evidence type="ECO:0000313" key="8">
    <source>
        <dbReference type="EMBL" id="PRQ03885.1"/>
    </source>
</evidence>
<name>A0A2S9YFL0_9BACT</name>
<dbReference type="InterPro" id="IPR003317">
    <property type="entry name" value="Cyt-d_oxidase_su2"/>
</dbReference>
<evidence type="ECO:0000256" key="6">
    <source>
        <dbReference type="ARBA" id="ARBA00023136"/>
    </source>
</evidence>
<dbReference type="GO" id="GO:0070069">
    <property type="term" value="C:cytochrome complex"/>
    <property type="evidence" value="ECO:0007669"/>
    <property type="project" value="TreeGrafter"/>
</dbReference>
<feature type="transmembrane region" description="Helical" evidence="7">
    <location>
        <begin position="161"/>
        <end position="188"/>
    </location>
</feature>
<dbReference type="GO" id="GO:0009055">
    <property type="term" value="F:electron transfer activity"/>
    <property type="evidence" value="ECO:0007669"/>
    <property type="project" value="TreeGrafter"/>
</dbReference>
<dbReference type="GO" id="GO:0005886">
    <property type="term" value="C:plasma membrane"/>
    <property type="evidence" value="ECO:0007669"/>
    <property type="project" value="UniProtKB-SubCell"/>
</dbReference>
<evidence type="ECO:0000256" key="4">
    <source>
        <dbReference type="ARBA" id="ARBA00022692"/>
    </source>
</evidence>
<feature type="transmembrane region" description="Helical" evidence="7">
    <location>
        <begin position="117"/>
        <end position="141"/>
    </location>
</feature>
<feature type="transmembrane region" description="Helical" evidence="7">
    <location>
        <begin position="307"/>
        <end position="331"/>
    </location>
</feature>
<dbReference type="PANTHER" id="PTHR43141:SF4">
    <property type="entry name" value="CYTOCHROME BD2 SUBUNIT II"/>
    <property type="match status" value="1"/>
</dbReference>
<comment type="subcellular location">
    <subcellularLocation>
        <location evidence="1">Cell membrane</location>
        <topology evidence="1">Multi-pass membrane protein</topology>
    </subcellularLocation>
</comment>
<organism evidence="8 9">
    <name type="scientific">Enhygromyxa salina</name>
    <dbReference type="NCBI Taxonomy" id="215803"/>
    <lineage>
        <taxon>Bacteria</taxon>
        <taxon>Pseudomonadati</taxon>
        <taxon>Myxococcota</taxon>
        <taxon>Polyangia</taxon>
        <taxon>Nannocystales</taxon>
        <taxon>Nannocystaceae</taxon>
        <taxon>Enhygromyxa</taxon>
    </lineage>
</organism>
<feature type="transmembrane region" description="Helical" evidence="7">
    <location>
        <begin position="63"/>
        <end position="96"/>
    </location>
</feature>
<keyword evidence="3" id="KW-1003">Cell membrane</keyword>
<keyword evidence="4 7" id="KW-0812">Transmembrane</keyword>
<dbReference type="GO" id="GO:0019646">
    <property type="term" value="P:aerobic electron transport chain"/>
    <property type="evidence" value="ECO:0007669"/>
    <property type="project" value="TreeGrafter"/>
</dbReference>
<feature type="transmembrane region" description="Helical" evidence="7">
    <location>
        <begin position="208"/>
        <end position="224"/>
    </location>
</feature>
<comment type="similarity">
    <text evidence="2">Belongs to the cytochrome ubiquinol oxidase subunit 2 family.</text>
</comment>